<dbReference type="Proteomes" id="UP001189303">
    <property type="component" value="Unassembled WGS sequence"/>
</dbReference>
<dbReference type="EMBL" id="CATWFT010000030">
    <property type="protein sequence ID" value="CAJ0732801.1"/>
    <property type="molecule type" value="Genomic_DNA"/>
</dbReference>
<sequence>MPRLLLKQGGVLRYLASINVTHDGSIRLDLVRDGISENGLRWHIDAAGASVPVAHEESEKKTKSITIHTSGRVNYHFESTPTRFLPCLMDLEHPISIVIYSVPSLDRLDAVVGQRKDDHVVSVPDDLHARLNFRFDVMPAVFPTQPGEGGRFGVEGLYALSWMAVQVDERMVPVDVPKEAFMTACPRGDGLPRQAVAEEVVYLRFRRAMYANDVLASVEQAENSEQIAAEHIEAAIAAGPGLFPPNSEGVWTCLTSVPMRVAPDLRVDFEDPRYRAEVVELRPGDTRLSTVRVRFKVFDETSKTYVKGPVGIRQIELDARL</sequence>
<proteinExistence type="predicted"/>
<name>A0ABN9ID57_RALPI</name>
<reference evidence="1 2" key="1">
    <citation type="submission" date="2023-07" db="EMBL/GenBank/DDBJ databases">
        <authorList>
            <person name="Peeters C."/>
        </authorList>
    </citation>
    <scope>NUCLEOTIDE SEQUENCE [LARGE SCALE GENOMIC DNA]</scope>
    <source>
        <strain evidence="1 2">R-38712</strain>
    </source>
</reference>
<organism evidence="1 2">
    <name type="scientific">Ralstonia pickettii</name>
    <name type="common">Burkholderia pickettii</name>
    <dbReference type="NCBI Taxonomy" id="329"/>
    <lineage>
        <taxon>Bacteria</taxon>
        <taxon>Pseudomonadati</taxon>
        <taxon>Pseudomonadota</taxon>
        <taxon>Betaproteobacteria</taxon>
        <taxon>Burkholderiales</taxon>
        <taxon>Burkholderiaceae</taxon>
        <taxon>Ralstonia</taxon>
    </lineage>
</organism>
<evidence type="ECO:0000313" key="1">
    <source>
        <dbReference type="EMBL" id="CAJ0732801.1"/>
    </source>
</evidence>
<accession>A0ABN9ID57</accession>
<keyword evidence="2" id="KW-1185">Reference proteome</keyword>
<evidence type="ECO:0000313" key="2">
    <source>
        <dbReference type="Proteomes" id="UP001189303"/>
    </source>
</evidence>
<comment type="caution">
    <text evidence="1">The sequence shown here is derived from an EMBL/GenBank/DDBJ whole genome shotgun (WGS) entry which is preliminary data.</text>
</comment>
<gene>
    <name evidence="1" type="ORF">R38712_05098</name>
</gene>
<protein>
    <submittedName>
        <fullName evidence="1">Uncharacterized protein</fullName>
    </submittedName>
</protein>